<feature type="region of interest" description="Disordered" evidence="1">
    <location>
        <begin position="180"/>
        <end position="200"/>
    </location>
</feature>
<dbReference type="EMBL" id="CP037920">
    <property type="protein sequence ID" value="QDT96869.1"/>
    <property type="molecule type" value="Genomic_DNA"/>
</dbReference>
<dbReference type="Proteomes" id="UP000318704">
    <property type="component" value="Chromosome"/>
</dbReference>
<dbReference type="KEGG" id="gaw:V144x_23380"/>
<name>A0A517VV40_9PLAN</name>
<accession>A0A517VV40</accession>
<proteinExistence type="predicted"/>
<evidence type="ECO:0000256" key="2">
    <source>
        <dbReference type="SAM" id="SignalP"/>
    </source>
</evidence>
<reference evidence="3 4" key="1">
    <citation type="submission" date="2019-03" db="EMBL/GenBank/DDBJ databases">
        <title>Deep-cultivation of Planctomycetes and their phenomic and genomic characterization uncovers novel biology.</title>
        <authorList>
            <person name="Wiegand S."/>
            <person name="Jogler M."/>
            <person name="Boedeker C."/>
            <person name="Pinto D."/>
            <person name="Vollmers J."/>
            <person name="Rivas-Marin E."/>
            <person name="Kohn T."/>
            <person name="Peeters S.H."/>
            <person name="Heuer A."/>
            <person name="Rast P."/>
            <person name="Oberbeckmann S."/>
            <person name="Bunk B."/>
            <person name="Jeske O."/>
            <person name="Meyerdierks A."/>
            <person name="Storesund J.E."/>
            <person name="Kallscheuer N."/>
            <person name="Luecker S."/>
            <person name="Lage O.M."/>
            <person name="Pohl T."/>
            <person name="Merkel B.J."/>
            <person name="Hornburger P."/>
            <person name="Mueller R.-W."/>
            <person name="Bruemmer F."/>
            <person name="Labrenz M."/>
            <person name="Spormann A.M."/>
            <person name="Op den Camp H."/>
            <person name="Overmann J."/>
            <person name="Amann R."/>
            <person name="Jetten M.S.M."/>
            <person name="Mascher T."/>
            <person name="Medema M.H."/>
            <person name="Devos D.P."/>
            <person name="Kaster A.-K."/>
            <person name="Ovreas L."/>
            <person name="Rohde M."/>
            <person name="Galperin M.Y."/>
            <person name="Jogler C."/>
        </authorList>
    </citation>
    <scope>NUCLEOTIDE SEQUENCE [LARGE SCALE GENOMIC DNA]</scope>
    <source>
        <strain evidence="3 4">V144</strain>
    </source>
</reference>
<sequence precursor="true">MKRLSFLLIAFAIYPILALAGTNEDASNVGRYDIAATNEGLYFLDTATGSLWIKRGQGAWVKIESPVTWKSNKKSQSNKPVTLTLPQGRVTMPMIQRERRKIPGSSGTLSVQLGDITAGQVFVEVVDINGNYLATRTSLKNNEFLKFELDGKDVYLQIFDMVNNLIGEDICKVRLSFEKPNKESKKENPEKAIEKQSNKS</sequence>
<evidence type="ECO:0000313" key="4">
    <source>
        <dbReference type="Proteomes" id="UP000318704"/>
    </source>
</evidence>
<dbReference type="AlphaFoldDB" id="A0A517VV40"/>
<gene>
    <name evidence="3" type="ORF">V144x_23380</name>
</gene>
<feature type="chain" id="PRO_5021958264" description="SLA1 homology domain-containing protein" evidence="2">
    <location>
        <begin position="21"/>
        <end position="200"/>
    </location>
</feature>
<evidence type="ECO:0000256" key="1">
    <source>
        <dbReference type="SAM" id="MobiDB-lite"/>
    </source>
</evidence>
<feature type="signal peptide" evidence="2">
    <location>
        <begin position="1"/>
        <end position="20"/>
    </location>
</feature>
<protein>
    <recommendedName>
        <fullName evidence="5">SLA1 homology domain-containing protein</fullName>
    </recommendedName>
</protein>
<evidence type="ECO:0000313" key="3">
    <source>
        <dbReference type="EMBL" id="QDT96869.1"/>
    </source>
</evidence>
<evidence type="ECO:0008006" key="5">
    <source>
        <dbReference type="Google" id="ProtNLM"/>
    </source>
</evidence>
<dbReference type="RefSeq" id="WP_144985265.1">
    <property type="nucleotide sequence ID" value="NZ_CP037920.1"/>
</dbReference>
<keyword evidence="2" id="KW-0732">Signal</keyword>
<organism evidence="3 4">
    <name type="scientific">Gimesia aquarii</name>
    <dbReference type="NCBI Taxonomy" id="2527964"/>
    <lineage>
        <taxon>Bacteria</taxon>
        <taxon>Pseudomonadati</taxon>
        <taxon>Planctomycetota</taxon>
        <taxon>Planctomycetia</taxon>
        <taxon>Planctomycetales</taxon>
        <taxon>Planctomycetaceae</taxon>
        <taxon>Gimesia</taxon>
    </lineage>
</organism>